<keyword evidence="3" id="KW-0687">Ribonucleoprotein</keyword>
<dbReference type="InterPro" id="IPR016082">
    <property type="entry name" value="Ribosomal_uL30_ferredoxin-like"/>
</dbReference>
<dbReference type="InterPro" id="IPR005996">
    <property type="entry name" value="Ribosomal_uL30_bac-type"/>
</dbReference>
<evidence type="ECO:0000313" key="5">
    <source>
        <dbReference type="EMBL" id="KKN41499.1"/>
    </source>
</evidence>
<dbReference type="SUPFAM" id="SSF55129">
    <property type="entry name" value="Ribosomal protein L30p/L7e"/>
    <property type="match status" value="1"/>
</dbReference>
<comment type="caution">
    <text evidence="5">The sequence shown here is derived from an EMBL/GenBank/DDBJ whole genome shotgun (WGS) entry which is preliminary data.</text>
</comment>
<keyword evidence="2" id="KW-0689">Ribosomal protein</keyword>
<dbReference type="PANTHER" id="PTHR15892">
    <property type="entry name" value="MITOCHONDRIAL RIBOSOMAL PROTEIN L30"/>
    <property type="match status" value="1"/>
</dbReference>
<dbReference type="Gene3D" id="3.30.1390.20">
    <property type="entry name" value="Ribosomal protein L30, ferredoxin-like fold domain"/>
    <property type="match status" value="1"/>
</dbReference>
<evidence type="ECO:0000256" key="2">
    <source>
        <dbReference type="ARBA" id="ARBA00022980"/>
    </source>
</evidence>
<name>A0A0F9QG39_9ZZZZ</name>
<evidence type="ECO:0000259" key="4">
    <source>
        <dbReference type="Pfam" id="PF00327"/>
    </source>
</evidence>
<protein>
    <recommendedName>
        <fullName evidence="4">Large ribosomal subunit protein uL30-like ferredoxin-like fold domain-containing protein</fullName>
    </recommendedName>
</protein>
<dbReference type="HAMAP" id="MF_01371_B">
    <property type="entry name" value="Ribosomal_uL30_B"/>
    <property type="match status" value="1"/>
</dbReference>
<dbReference type="GO" id="GO:0022625">
    <property type="term" value="C:cytosolic large ribosomal subunit"/>
    <property type="evidence" value="ECO:0007669"/>
    <property type="project" value="TreeGrafter"/>
</dbReference>
<accession>A0A0F9QG39</accession>
<evidence type="ECO:0000256" key="3">
    <source>
        <dbReference type="ARBA" id="ARBA00023274"/>
    </source>
</evidence>
<gene>
    <name evidence="5" type="ORF">LCGC14_0722580</name>
</gene>
<dbReference type="PANTHER" id="PTHR15892:SF2">
    <property type="entry name" value="LARGE RIBOSOMAL SUBUNIT PROTEIN UL30M"/>
    <property type="match status" value="1"/>
</dbReference>
<dbReference type="NCBIfam" id="TIGR01308">
    <property type="entry name" value="rpmD_bact"/>
    <property type="match status" value="1"/>
</dbReference>
<organism evidence="5">
    <name type="scientific">marine sediment metagenome</name>
    <dbReference type="NCBI Taxonomy" id="412755"/>
    <lineage>
        <taxon>unclassified sequences</taxon>
        <taxon>metagenomes</taxon>
        <taxon>ecological metagenomes</taxon>
    </lineage>
</organism>
<dbReference type="GO" id="GO:0006412">
    <property type="term" value="P:translation"/>
    <property type="evidence" value="ECO:0007669"/>
    <property type="project" value="InterPro"/>
</dbReference>
<dbReference type="Pfam" id="PF00327">
    <property type="entry name" value="Ribosomal_L30"/>
    <property type="match status" value="1"/>
</dbReference>
<dbReference type="AlphaFoldDB" id="A0A0F9QG39"/>
<dbReference type="CDD" id="cd01658">
    <property type="entry name" value="Ribosomal_L30"/>
    <property type="match status" value="1"/>
</dbReference>
<dbReference type="GO" id="GO:0003735">
    <property type="term" value="F:structural constituent of ribosome"/>
    <property type="evidence" value="ECO:0007669"/>
    <property type="project" value="InterPro"/>
</dbReference>
<dbReference type="PIRSF" id="PIRSF002211">
    <property type="entry name" value="Ribosomal_L30_bac-type"/>
    <property type="match status" value="1"/>
</dbReference>
<dbReference type="EMBL" id="LAZR01001644">
    <property type="protein sequence ID" value="KKN41499.1"/>
    <property type="molecule type" value="Genomic_DNA"/>
</dbReference>
<dbReference type="InterPro" id="IPR036919">
    <property type="entry name" value="Ribo_uL30_ferredoxin-like_sf"/>
</dbReference>
<dbReference type="FunFam" id="3.30.1390.20:FF:000001">
    <property type="entry name" value="50S ribosomal protein L30"/>
    <property type="match status" value="1"/>
</dbReference>
<comment type="similarity">
    <text evidence="1">Belongs to the universal ribosomal protein uL30 family.</text>
</comment>
<proteinExistence type="inferred from homology"/>
<sequence length="62" mass="6737">MTSQAKLKVTLVKSTIGRLEKHKACVAGLGLRKTGSSAEVLDTPENRGMINHVSYLLKVEEV</sequence>
<evidence type="ECO:0000256" key="1">
    <source>
        <dbReference type="ARBA" id="ARBA00007594"/>
    </source>
</evidence>
<feature type="domain" description="Large ribosomal subunit protein uL30-like ferredoxin-like fold" evidence="4">
    <location>
        <begin position="7"/>
        <end position="56"/>
    </location>
</feature>
<reference evidence="5" key="1">
    <citation type="journal article" date="2015" name="Nature">
        <title>Complex archaea that bridge the gap between prokaryotes and eukaryotes.</title>
        <authorList>
            <person name="Spang A."/>
            <person name="Saw J.H."/>
            <person name="Jorgensen S.L."/>
            <person name="Zaremba-Niedzwiedzka K."/>
            <person name="Martijn J."/>
            <person name="Lind A.E."/>
            <person name="van Eijk R."/>
            <person name="Schleper C."/>
            <person name="Guy L."/>
            <person name="Ettema T.J."/>
        </authorList>
    </citation>
    <scope>NUCLEOTIDE SEQUENCE</scope>
</reference>